<dbReference type="InterPro" id="IPR003961">
    <property type="entry name" value="FN3_dom"/>
</dbReference>
<dbReference type="Proteomes" id="UP000298471">
    <property type="component" value="Unassembled WGS sequence"/>
</dbReference>
<gene>
    <name evidence="4" type="ORF">E5K02_10135</name>
</gene>
<dbReference type="CDD" id="cd00063">
    <property type="entry name" value="FN3"/>
    <property type="match status" value="1"/>
</dbReference>
<dbReference type="InterPro" id="IPR013783">
    <property type="entry name" value="Ig-like_fold"/>
</dbReference>
<keyword evidence="5" id="KW-1185">Reference proteome</keyword>
<dbReference type="CDD" id="cd00603">
    <property type="entry name" value="IPT_PCSR"/>
    <property type="match status" value="1"/>
</dbReference>
<feature type="compositionally biased region" description="Polar residues" evidence="2">
    <location>
        <begin position="437"/>
        <end position="450"/>
    </location>
</feature>
<keyword evidence="1" id="KW-0677">Repeat</keyword>
<dbReference type="AlphaFoldDB" id="A0A4Z0QM25"/>
<dbReference type="SUPFAM" id="SSF81296">
    <property type="entry name" value="E set domains"/>
    <property type="match status" value="1"/>
</dbReference>
<dbReference type="InterPro" id="IPR002909">
    <property type="entry name" value="IPT_dom"/>
</dbReference>
<accession>A0A4Z0QM25</accession>
<dbReference type="InterPro" id="IPR014756">
    <property type="entry name" value="Ig_E-set"/>
</dbReference>
<protein>
    <recommendedName>
        <fullName evidence="3">Fibronectin type-III domain-containing protein</fullName>
    </recommendedName>
</protein>
<dbReference type="Pfam" id="PF01833">
    <property type="entry name" value="TIG"/>
    <property type="match status" value="1"/>
</dbReference>
<name>A0A4Z0QM25_9BACT</name>
<feature type="region of interest" description="Disordered" evidence="2">
    <location>
        <begin position="437"/>
        <end position="456"/>
    </location>
</feature>
<dbReference type="SUPFAM" id="SSF49265">
    <property type="entry name" value="Fibronectin type III"/>
    <property type="match status" value="1"/>
</dbReference>
<reference evidence="4 5" key="1">
    <citation type="submission" date="2019-04" db="EMBL/GenBank/DDBJ databases">
        <authorList>
            <person name="Feng G."/>
            <person name="Zhang J."/>
            <person name="Zhu H."/>
        </authorList>
    </citation>
    <scope>NUCLEOTIDE SEQUENCE [LARGE SCALE GENOMIC DNA]</scope>
    <source>
        <strain evidence="4 5">9PBR-1</strain>
    </source>
</reference>
<evidence type="ECO:0000259" key="3">
    <source>
        <dbReference type="PROSITE" id="PS50853"/>
    </source>
</evidence>
<dbReference type="RefSeq" id="WP_135394579.1">
    <property type="nucleotide sequence ID" value="NZ_SRMB01000001.1"/>
</dbReference>
<dbReference type="PANTHER" id="PTHR46708:SF2">
    <property type="entry name" value="FIBRONECTIN TYPE-III DOMAIN-CONTAINING PROTEIN"/>
    <property type="match status" value="1"/>
</dbReference>
<dbReference type="PROSITE" id="PS50853">
    <property type="entry name" value="FN3"/>
    <property type="match status" value="1"/>
</dbReference>
<comment type="caution">
    <text evidence="4">The sequence shown here is derived from an EMBL/GenBank/DDBJ whole genome shotgun (WGS) entry which is preliminary data.</text>
</comment>
<evidence type="ECO:0000256" key="1">
    <source>
        <dbReference type="ARBA" id="ARBA00022737"/>
    </source>
</evidence>
<dbReference type="OrthoDB" id="9803616at2"/>
<organism evidence="4 5">
    <name type="scientific">Hymenobacter metallicola</name>
    <dbReference type="NCBI Taxonomy" id="2563114"/>
    <lineage>
        <taxon>Bacteria</taxon>
        <taxon>Pseudomonadati</taxon>
        <taxon>Bacteroidota</taxon>
        <taxon>Cytophagia</taxon>
        <taxon>Cytophagales</taxon>
        <taxon>Hymenobacteraceae</taxon>
        <taxon>Hymenobacter</taxon>
    </lineage>
</organism>
<dbReference type="Pfam" id="PF00041">
    <property type="entry name" value="fn3"/>
    <property type="match status" value="1"/>
</dbReference>
<feature type="domain" description="Fibronectin type-III" evidence="3">
    <location>
        <begin position="297"/>
        <end position="386"/>
    </location>
</feature>
<dbReference type="EMBL" id="SRMB01000001">
    <property type="protein sequence ID" value="TGE29792.1"/>
    <property type="molecule type" value="Genomic_DNA"/>
</dbReference>
<proteinExistence type="predicted"/>
<dbReference type="InterPro" id="IPR050991">
    <property type="entry name" value="ECM_Regulatory_Proteins"/>
</dbReference>
<sequence>MPSTIINTKIVLVRWTGTTLTLPSGSGAITAAPWVVNVDKIVLIGPRNATTGINAKTVYTGKYGGKTPGGVLGQLVNGETYEVYTGGNPVVSWELPTSIKIKEIVEGAGTTPAPTITSFSPTTGSIGSTFTITGTNLSNALAVAINGAVGQITNNTATSLTATVSAIATTGTVKVYTPGGPATSSAVFTVQGVQLDPPSGFSANENGAGTIAAAWDSVLNNNGYELQASTSTSFPETAATKTVQVLPDFGGGSITGLTGGLTYYVRVRAKGQLPNYTNSEWSVIRTVNLAGVPQLVAPTGFTAEPQSSSSIGTSWNNTSTGNTGYEVEYALSANFSPSTKVSTAANATQLSITGLTASTLYFLRIRALGASPSDYTAPAQVTTGNNLVAPNDLTVSAARLASWTPIQGVNYEYEFIEAPAQEPALPTDLTVNEATGEVSWTPQPGTTLEINDSPEA</sequence>
<dbReference type="SMART" id="SM00060">
    <property type="entry name" value="FN3"/>
    <property type="match status" value="2"/>
</dbReference>
<evidence type="ECO:0000313" key="5">
    <source>
        <dbReference type="Proteomes" id="UP000298471"/>
    </source>
</evidence>
<dbReference type="PANTHER" id="PTHR46708">
    <property type="entry name" value="TENASCIN"/>
    <property type="match status" value="1"/>
</dbReference>
<dbReference type="Gene3D" id="2.60.40.10">
    <property type="entry name" value="Immunoglobulins"/>
    <property type="match status" value="3"/>
</dbReference>
<evidence type="ECO:0000256" key="2">
    <source>
        <dbReference type="SAM" id="MobiDB-lite"/>
    </source>
</evidence>
<dbReference type="InterPro" id="IPR036116">
    <property type="entry name" value="FN3_sf"/>
</dbReference>
<evidence type="ECO:0000313" key="4">
    <source>
        <dbReference type="EMBL" id="TGE29792.1"/>
    </source>
</evidence>